<organism evidence="6 7">
    <name type="scientific">Methanospirillum lacunae</name>
    <dbReference type="NCBI Taxonomy" id="668570"/>
    <lineage>
        <taxon>Archaea</taxon>
        <taxon>Methanobacteriati</taxon>
        <taxon>Methanobacteriota</taxon>
        <taxon>Stenosarchaea group</taxon>
        <taxon>Methanomicrobia</taxon>
        <taxon>Methanomicrobiales</taxon>
        <taxon>Methanospirillaceae</taxon>
        <taxon>Methanospirillum</taxon>
    </lineage>
</organism>
<evidence type="ECO:0000256" key="5">
    <source>
        <dbReference type="ARBA" id="ARBA00024207"/>
    </source>
</evidence>
<keyword evidence="3" id="KW-0540">Nuclease</keyword>
<evidence type="ECO:0000313" key="6">
    <source>
        <dbReference type="EMBL" id="PWR71606.1"/>
    </source>
</evidence>
<comment type="similarity">
    <text evidence="5">Belongs to the HepT RNase toxin family.</text>
</comment>
<dbReference type="Gene3D" id="1.20.120.580">
    <property type="entry name" value="bsu32300-like"/>
    <property type="match status" value="1"/>
</dbReference>
<name>A0A2V2N1P2_9EURY</name>
<dbReference type="Proteomes" id="UP000245657">
    <property type="component" value="Unassembled WGS sequence"/>
</dbReference>
<reference evidence="6 7" key="1">
    <citation type="submission" date="2018-05" db="EMBL/GenBank/DDBJ databases">
        <title>Draft genome of Methanospirillum lacunae Ki8-1.</title>
        <authorList>
            <person name="Dueholm M.S."/>
            <person name="Nielsen P.H."/>
            <person name="Bakmann L.F."/>
            <person name="Otzen D.E."/>
        </authorList>
    </citation>
    <scope>NUCLEOTIDE SEQUENCE [LARGE SCALE GENOMIC DNA]</scope>
    <source>
        <strain evidence="6 7">Ki8-1</strain>
    </source>
</reference>
<dbReference type="Pfam" id="PF01934">
    <property type="entry name" value="HepT-like"/>
    <property type="match status" value="1"/>
</dbReference>
<evidence type="ECO:0000256" key="4">
    <source>
        <dbReference type="ARBA" id="ARBA00022801"/>
    </source>
</evidence>
<dbReference type="GO" id="GO:0004540">
    <property type="term" value="F:RNA nuclease activity"/>
    <property type="evidence" value="ECO:0007669"/>
    <property type="project" value="InterPro"/>
</dbReference>
<dbReference type="InterPro" id="IPR037038">
    <property type="entry name" value="HepT-like_sf"/>
</dbReference>
<keyword evidence="4" id="KW-0378">Hydrolase</keyword>
<evidence type="ECO:0000256" key="3">
    <source>
        <dbReference type="ARBA" id="ARBA00022722"/>
    </source>
</evidence>
<comment type="caution">
    <text evidence="6">The sequence shown here is derived from an EMBL/GenBank/DDBJ whole genome shotgun (WGS) entry which is preliminary data.</text>
</comment>
<dbReference type="GO" id="GO:0110001">
    <property type="term" value="C:toxin-antitoxin complex"/>
    <property type="evidence" value="ECO:0007669"/>
    <property type="project" value="InterPro"/>
</dbReference>
<dbReference type="GO" id="GO:0016787">
    <property type="term" value="F:hydrolase activity"/>
    <property type="evidence" value="ECO:0007669"/>
    <property type="project" value="UniProtKB-KW"/>
</dbReference>
<evidence type="ECO:0000256" key="2">
    <source>
        <dbReference type="ARBA" id="ARBA00022649"/>
    </source>
</evidence>
<dbReference type="AlphaFoldDB" id="A0A2V2N1P2"/>
<proteinExistence type="inferred from homology"/>
<evidence type="ECO:0000256" key="1">
    <source>
        <dbReference type="ARBA" id="ARBA00022553"/>
    </source>
</evidence>
<dbReference type="InterPro" id="IPR008201">
    <property type="entry name" value="HepT-like"/>
</dbReference>
<keyword evidence="1" id="KW-0597">Phosphoprotein</keyword>
<evidence type="ECO:0000313" key="7">
    <source>
        <dbReference type="Proteomes" id="UP000245657"/>
    </source>
</evidence>
<dbReference type="OrthoDB" id="105549at2157"/>
<protein>
    <submittedName>
        <fullName evidence="6">DUF86 domain-containing protein</fullName>
    </submittedName>
</protein>
<gene>
    <name evidence="6" type="ORF">DK846_12185</name>
</gene>
<accession>A0A2V2N1P2</accession>
<dbReference type="RefSeq" id="WP_109969225.1">
    <property type="nucleotide sequence ID" value="NZ_QGMY01000008.1"/>
</dbReference>
<dbReference type="EMBL" id="QGMY01000008">
    <property type="protein sequence ID" value="PWR71606.1"/>
    <property type="molecule type" value="Genomic_DNA"/>
</dbReference>
<sequence length="163" mass="18858">MDQGLPLKLCKARVFTKKNGSVCMDEDRRLRYQDKINWIHGRADLIDTWFKEINEISGPGCDTKTMLAIFKAFQEITEATMDCISMILRDTKVPARDDYSNIDQISLFSAEQKRLLREMNGLRNRIIHRYNGTDEVLALAGINQSLPEICLLVQVIEEWIHKV</sequence>
<keyword evidence="7" id="KW-1185">Reference proteome</keyword>
<keyword evidence="2" id="KW-1277">Toxin-antitoxin system</keyword>